<name>A0A9P3WGJ9_KLUIN</name>
<reference evidence="1" key="2">
    <citation type="submission" date="2020-10" db="EMBL/GenBank/DDBJ databases">
        <authorList>
            <consortium name="NCBI Pathogen Detection Project"/>
        </authorList>
    </citation>
    <scope>NUCLEOTIDE SEQUENCE</scope>
    <source>
        <strain evidence="1">CAVp300</strain>
    </source>
</reference>
<reference evidence="1" key="1">
    <citation type="journal article" date="2018" name="Genome Biol.">
        <title>SKESA: strategic k-mer extension for scrupulous assemblies.</title>
        <authorList>
            <person name="Souvorov A."/>
            <person name="Agarwala R."/>
            <person name="Lipman D.J."/>
        </authorList>
    </citation>
    <scope>NUCLEOTIDE SEQUENCE</scope>
    <source>
        <strain evidence="1">CAVp300</strain>
    </source>
</reference>
<sequence length="92" mass="10192">MDYFFLIINSVMAGAPGYFPDAIMAISERSGEKLINISAIILQPIALQKLTDAHREQINNLCGNIILLAEQDDLETFKMKVKAFGEKCNSVS</sequence>
<gene>
    <name evidence="1" type="ORF">I8531_003264</name>
</gene>
<evidence type="ECO:0000313" key="2">
    <source>
        <dbReference type="Proteomes" id="UP000867740"/>
    </source>
</evidence>
<accession>A0A9P3WGJ9</accession>
<dbReference type="AlphaFoldDB" id="A0A9P3WGJ9"/>
<dbReference type="Proteomes" id="UP000867740">
    <property type="component" value="Unassembled WGS sequence"/>
</dbReference>
<evidence type="ECO:0000313" key="1">
    <source>
        <dbReference type="EMBL" id="HAT3582937.1"/>
    </source>
</evidence>
<proteinExistence type="predicted"/>
<organism evidence="1 2">
    <name type="scientific">Kluyvera intermedia</name>
    <name type="common">Enterobacter intermedius</name>
    <dbReference type="NCBI Taxonomy" id="61648"/>
    <lineage>
        <taxon>Bacteria</taxon>
        <taxon>Pseudomonadati</taxon>
        <taxon>Pseudomonadota</taxon>
        <taxon>Gammaproteobacteria</taxon>
        <taxon>Enterobacterales</taxon>
        <taxon>Enterobacteriaceae</taxon>
        <taxon>Kluyvera</taxon>
    </lineage>
</organism>
<dbReference type="EMBL" id="DACSUM010000027">
    <property type="protein sequence ID" value="HAT3582937.1"/>
    <property type="molecule type" value="Genomic_DNA"/>
</dbReference>
<protein>
    <submittedName>
        <fullName evidence="1">Uncharacterized protein</fullName>
    </submittedName>
</protein>
<dbReference type="RefSeq" id="WP_047370195.1">
    <property type="nucleotide sequence ID" value="NZ_CABMNU010000005.1"/>
</dbReference>
<comment type="caution">
    <text evidence="1">The sequence shown here is derived from an EMBL/GenBank/DDBJ whole genome shotgun (WGS) entry which is preliminary data.</text>
</comment>